<comment type="function">
    <text evidence="14">The heterodimer acts as both an ATP-dependent DNA helicase and an ATP-dependent, dual-direction single-stranded exonuclease. Recognizes the chi site generating a DNA molecule suitable for the initiation of homologous recombination. The AddB subunit has 5' -&gt; 3' nuclease activity but not helicase activity.</text>
</comment>
<evidence type="ECO:0000256" key="9">
    <source>
        <dbReference type="ARBA" id="ARBA00022840"/>
    </source>
</evidence>
<dbReference type="InterPro" id="IPR027417">
    <property type="entry name" value="P-loop_NTPase"/>
</dbReference>
<keyword evidence="1 14" id="KW-0004">4Fe-4S</keyword>
<evidence type="ECO:0000313" key="17">
    <source>
        <dbReference type="EMBL" id="SHH91987.1"/>
    </source>
</evidence>
<comment type="cofactor">
    <cofactor evidence="14">
        <name>[4Fe-4S] cluster</name>
        <dbReference type="ChEBI" id="CHEBI:49883"/>
    </cofactor>
    <text evidence="14">Binds 1 [4Fe-4S] cluster.</text>
</comment>
<dbReference type="InterPro" id="IPR011604">
    <property type="entry name" value="PDDEXK-like_dom_sf"/>
</dbReference>
<evidence type="ECO:0000256" key="10">
    <source>
        <dbReference type="ARBA" id="ARBA00023004"/>
    </source>
</evidence>
<gene>
    <name evidence="14" type="primary">addB</name>
    <name evidence="17" type="ORF">SAMN02745196_01926</name>
</gene>
<dbReference type="GO" id="GO:0051539">
    <property type="term" value="F:4 iron, 4 sulfur cluster binding"/>
    <property type="evidence" value="ECO:0007669"/>
    <property type="project" value="UniProtKB-KW"/>
</dbReference>
<comment type="miscellaneous">
    <text evidence="14">Despite having conserved helicase domains, this subunit does not have helicase activity.</text>
</comment>
<keyword evidence="8 14" id="KW-0269">Exonuclease</keyword>
<dbReference type="SUPFAM" id="SSF52540">
    <property type="entry name" value="P-loop containing nucleoside triphosphate hydrolases"/>
    <property type="match status" value="2"/>
</dbReference>
<comment type="cofactor">
    <cofactor evidence="14">
        <name>Mg(2+)</name>
        <dbReference type="ChEBI" id="CHEBI:18420"/>
    </cofactor>
</comment>
<keyword evidence="9 14" id="KW-0067">ATP-binding</keyword>
<dbReference type="GO" id="GO:0005524">
    <property type="term" value="F:ATP binding"/>
    <property type="evidence" value="ECO:0007669"/>
    <property type="project" value="UniProtKB-UniRule"/>
</dbReference>
<keyword evidence="6 14" id="KW-0378">Hydrolase</keyword>
<dbReference type="GO" id="GO:0046872">
    <property type="term" value="F:metal ion binding"/>
    <property type="evidence" value="ECO:0007669"/>
    <property type="project" value="UniProtKB-KW"/>
</dbReference>
<evidence type="ECO:0000259" key="15">
    <source>
        <dbReference type="Pfam" id="PF12705"/>
    </source>
</evidence>
<dbReference type="EC" id="3.1.-.-" evidence="14"/>
<protein>
    <recommendedName>
        <fullName evidence="14">ATP-dependent helicase/deoxyribonuclease subunit B</fullName>
        <ecNumber evidence="14">3.1.-.-</ecNumber>
    </recommendedName>
    <alternativeName>
        <fullName evidence="14">ATP-dependent helicase/nuclease subunit AddB</fullName>
    </alternativeName>
</protein>
<dbReference type="GO" id="GO:0003690">
    <property type="term" value="F:double-stranded DNA binding"/>
    <property type="evidence" value="ECO:0007669"/>
    <property type="project" value="UniProtKB-UniRule"/>
</dbReference>
<dbReference type="Gene3D" id="3.40.50.300">
    <property type="entry name" value="P-loop containing nucleotide triphosphate hydrolases"/>
    <property type="match status" value="3"/>
</dbReference>
<dbReference type="InterPro" id="IPR014140">
    <property type="entry name" value="DNA_helicase_suAddB"/>
</dbReference>
<evidence type="ECO:0000256" key="5">
    <source>
        <dbReference type="ARBA" id="ARBA00022763"/>
    </source>
</evidence>
<keyword evidence="18" id="KW-1185">Reference proteome</keyword>
<evidence type="ECO:0000256" key="14">
    <source>
        <dbReference type="HAMAP-Rule" id="MF_01452"/>
    </source>
</evidence>
<feature type="domain" description="PD-(D/E)XK endonuclease-like" evidence="15">
    <location>
        <begin position="831"/>
        <end position="1171"/>
    </location>
</feature>
<keyword evidence="4 14" id="KW-0547">Nucleotide-binding</keyword>
<feature type="binding site" evidence="14">
    <location>
        <position position="1171"/>
    </location>
    <ligand>
        <name>[4Fe-4S] cluster</name>
        <dbReference type="ChEBI" id="CHEBI:49883"/>
    </ligand>
</feature>
<dbReference type="STRING" id="1121306.SAMN02745196_01926"/>
<evidence type="ECO:0000256" key="3">
    <source>
        <dbReference type="ARBA" id="ARBA00022723"/>
    </source>
</evidence>
<keyword evidence="3 14" id="KW-0479">Metal-binding</keyword>
<feature type="binding site" evidence="14">
    <location>
        <position position="842"/>
    </location>
    <ligand>
        <name>[4Fe-4S] cluster</name>
        <dbReference type="ChEBI" id="CHEBI:49883"/>
    </ligand>
</feature>
<dbReference type="InterPro" id="IPR011335">
    <property type="entry name" value="Restrct_endonuc-II-like"/>
</dbReference>
<dbReference type="Proteomes" id="UP000184526">
    <property type="component" value="Unassembled WGS sequence"/>
</dbReference>
<comment type="subunit">
    <text evidence="14">Heterodimer of AddA and AddB.</text>
</comment>
<evidence type="ECO:0000256" key="1">
    <source>
        <dbReference type="ARBA" id="ARBA00022485"/>
    </source>
</evidence>
<dbReference type="EMBL" id="FQXP01000006">
    <property type="protein sequence ID" value="SHH91987.1"/>
    <property type="molecule type" value="Genomic_DNA"/>
</dbReference>
<evidence type="ECO:0000313" key="18">
    <source>
        <dbReference type="Proteomes" id="UP000184526"/>
    </source>
</evidence>
<reference evidence="17 18" key="1">
    <citation type="submission" date="2016-11" db="EMBL/GenBank/DDBJ databases">
        <authorList>
            <person name="Jaros S."/>
            <person name="Januszkiewicz K."/>
            <person name="Wedrychowicz H."/>
        </authorList>
    </citation>
    <scope>NUCLEOTIDE SEQUENCE [LARGE SCALE GENOMIC DNA]</scope>
    <source>
        <strain evidence="17 18">DSM 3089</strain>
    </source>
</reference>
<name>A0A1M5WWL5_9CLOT</name>
<evidence type="ECO:0000256" key="2">
    <source>
        <dbReference type="ARBA" id="ARBA00022722"/>
    </source>
</evidence>
<dbReference type="InterPro" id="IPR049035">
    <property type="entry name" value="ADDB_N"/>
</dbReference>
<proteinExistence type="inferred from homology"/>
<dbReference type="GO" id="GO:0000724">
    <property type="term" value="P:double-strand break repair via homologous recombination"/>
    <property type="evidence" value="ECO:0007669"/>
    <property type="project" value="UniProtKB-UniRule"/>
</dbReference>
<dbReference type="RefSeq" id="WP_072831804.1">
    <property type="nucleotide sequence ID" value="NZ_FQXP01000006.1"/>
</dbReference>
<keyword evidence="11 14" id="KW-0411">Iron-sulfur</keyword>
<dbReference type="Pfam" id="PF12705">
    <property type="entry name" value="PDDEXK_1"/>
    <property type="match status" value="1"/>
</dbReference>
<dbReference type="OrthoDB" id="9758506at2"/>
<dbReference type="Pfam" id="PF21445">
    <property type="entry name" value="ADDB_N"/>
    <property type="match status" value="1"/>
</dbReference>
<evidence type="ECO:0000256" key="8">
    <source>
        <dbReference type="ARBA" id="ARBA00022839"/>
    </source>
</evidence>
<evidence type="ECO:0000256" key="6">
    <source>
        <dbReference type="ARBA" id="ARBA00022801"/>
    </source>
</evidence>
<feature type="binding site" evidence="14">
    <location>
        <position position="1162"/>
    </location>
    <ligand>
        <name>[4Fe-4S] cluster</name>
        <dbReference type="ChEBI" id="CHEBI:49883"/>
    </ligand>
</feature>
<feature type="binding site" evidence="14">
    <location>
        <position position="1165"/>
    </location>
    <ligand>
        <name>[4Fe-4S] cluster</name>
        <dbReference type="ChEBI" id="CHEBI:49883"/>
    </ligand>
</feature>
<evidence type="ECO:0000256" key="13">
    <source>
        <dbReference type="ARBA" id="ARBA00023204"/>
    </source>
</evidence>
<keyword evidence="13 14" id="KW-0234">DNA repair</keyword>
<dbReference type="PANTHER" id="PTHR30591">
    <property type="entry name" value="RECBCD ENZYME SUBUNIT RECC"/>
    <property type="match status" value="1"/>
</dbReference>
<comment type="similarity">
    <text evidence="14">Belongs to the helicase family. AddB/RexB type 1 subfamily.</text>
</comment>
<keyword evidence="7 14" id="KW-0347">Helicase</keyword>
<evidence type="ECO:0000256" key="11">
    <source>
        <dbReference type="ARBA" id="ARBA00023014"/>
    </source>
</evidence>
<keyword evidence="10 14" id="KW-0408">Iron</keyword>
<sequence>MSLRFIYGRAGSGKSTYCINNICKAIKNDKNKLQVLLVPEQLSFETEKVFVKLLKSSGFTNLLVTNFKRLSYLVFKECGGIAKEYMSAAGKQMLIYKIMDNLKDELRVFNLAARNESFVPIVADIINEMKRYEVTPEELLSMKDSAEDNSLLYNKISDIGKIYEDFNSIINNGPIDSDDDLTRLAEKLDSCTLLDGAEIWIDEFSGFSPQQFTVISKLLRRASRVNVTLNMDYDESTSIFDDTNVFSTVKYMENKLVDIARDYGISLEEPIKLSHCPSIKFKDNKELAYLEENYVKYPFVPYKYNTEKIKLFKAVNVYSEVENVASEVVKLVRDKNLRYKDIAVVARDLSSYEKLIEAIFNEYDIPLFIDDKKEVTSNPIIVLITSVMDIFAKNWSFESVFRYLKTDLLSMRKEDIDILENYILWSGIKGKDKWVNNKQWNNKILSLYGIREGISKLNIQDKYMEFLSWTKELSQEELIGAINDSSLELSLKDVVGLTEDSKAKELLNSVQEIKNINSLREVFLQPIKTFSNKVKGEQRGVELCTSLFEFLEDIDLISTLEEKINYFAEKEEQQRVREYSQIWNLVLEVMDQVVEVLGEDIMTLEQFIKILSLGFSQHKMGFIPPAIDQVTVGRVDRIRSHNVKYLFVIGVNEGVFPMANSDEGIFTDTDRAYLKERGLELAKDTKALLFEEQYLVYTTLTLPSEFLRISYAIADHEGKALRPSMIIARLKAIFSGLTEESNIVEKNDEEAILNSVIKEIPSFNNLINEMHKIYEEEKVPTLWKSIYKWFNDNEEWHGVLENNLKSFDYSNQSLNLSPEIIDKLYGDNKYFSVSRLEKYMECPFSYFINYGLRAKERKKYELTPPDLGTFMHNVIEKFSNDVDKNNINWNEISNEWCEKIVDENIKETMGESTGYIFSSSPRFNYFKDRLRRVLLRSISLIIEHMKRGNFTPVGYEIEFGLGDNGYPPIEIELSNGQNVYLMGKIDRVDKLVIEDEEYFRVIDYKSGSKDLKLAEIYYGLQIQLLTYLDAILNMEGDHTELPLLPAGILYFKIDDPMISSKTRLSDEEIEEEIMKKLKMKGLVLADMKIIREMDNQIEGASLILPVALTSKGAFSSYAKVATREQFEELREHVRFKLAEACERMLSGDITIFPCKGKSSTSCAYCTYSVICGFDPVMKDNNYNLIMDLKDKEIWTLIEKELQFIRNKEKNNEELKIERKDGEI</sequence>
<evidence type="ECO:0000256" key="7">
    <source>
        <dbReference type="ARBA" id="ARBA00022806"/>
    </source>
</evidence>
<dbReference type="AlphaFoldDB" id="A0A1M5WWL5"/>
<dbReference type="InterPro" id="IPR038726">
    <property type="entry name" value="PDDEXK_AddAB-type"/>
</dbReference>
<dbReference type="PANTHER" id="PTHR30591:SF1">
    <property type="entry name" value="RECBCD ENZYME SUBUNIT RECC"/>
    <property type="match status" value="1"/>
</dbReference>
<dbReference type="GO" id="GO:0008409">
    <property type="term" value="F:5'-3' exonuclease activity"/>
    <property type="evidence" value="ECO:0007669"/>
    <property type="project" value="UniProtKB-UniRule"/>
</dbReference>
<evidence type="ECO:0000256" key="4">
    <source>
        <dbReference type="ARBA" id="ARBA00022741"/>
    </source>
</evidence>
<keyword evidence="12 14" id="KW-0238">DNA-binding</keyword>
<dbReference type="HAMAP" id="MF_01452">
    <property type="entry name" value="AddB_type1"/>
    <property type="match status" value="1"/>
</dbReference>
<dbReference type="GO" id="GO:0004386">
    <property type="term" value="F:helicase activity"/>
    <property type="evidence" value="ECO:0007669"/>
    <property type="project" value="UniProtKB-KW"/>
</dbReference>
<organism evidence="17 18">
    <name type="scientific">Clostridium collagenovorans DSM 3089</name>
    <dbReference type="NCBI Taxonomy" id="1121306"/>
    <lineage>
        <taxon>Bacteria</taxon>
        <taxon>Bacillati</taxon>
        <taxon>Bacillota</taxon>
        <taxon>Clostridia</taxon>
        <taxon>Eubacteriales</taxon>
        <taxon>Clostridiaceae</taxon>
        <taxon>Clostridium</taxon>
    </lineage>
</organism>
<accession>A0A1M5WWL5</accession>
<dbReference type="SUPFAM" id="SSF52980">
    <property type="entry name" value="Restriction endonuclease-like"/>
    <property type="match status" value="1"/>
</dbReference>
<evidence type="ECO:0000259" key="16">
    <source>
        <dbReference type="Pfam" id="PF21445"/>
    </source>
</evidence>
<dbReference type="Gene3D" id="3.90.320.10">
    <property type="match status" value="1"/>
</dbReference>
<feature type="domain" description="ATP-dependent helicase/deoxyribonuclease subunit B N-terminal" evidence="16">
    <location>
        <begin position="5"/>
        <end position="291"/>
    </location>
</feature>
<evidence type="ECO:0000256" key="12">
    <source>
        <dbReference type="ARBA" id="ARBA00023125"/>
    </source>
</evidence>
<keyword evidence="5 14" id="KW-0227">DNA damage</keyword>
<keyword evidence="2 14" id="KW-0540">Nuclease</keyword>